<reference evidence="2" key="1">
    <citation type="journal article" date="2019" name="Int. J. Syst. Evol. Microbiol.">
        <title>The Global Catalogue of Microorganisms (GCM) 10K type strain sequencing project: providing services to taxonomists for standard genome sequencing and annotation.</title>
        <authorList>
            <consortium name="The Broad Institute Genomics Platform"/>
            <consortium name="The Broad Institute Genome Sequencing Center for Infectious Disease"/>
            <person name="Wu L."/>
            <person name="Ma J."/>
        </authorList>
    </citation>
    <scope>NUCLEOTIDE SEQUENCE [LARGE SCALE GENOMIC DNA]</scope>
    <source>
        <strain evidence="2">CGMCC 1.12295</strain>
    </source>
</reference>
<accession>A0ABW4KH39</accession>
<protein>
    <submittedName>
        <fullName evidence="1">Uncharacterized protein</fullName>
    </submittedName>
</protein>
<dbReference type="EMBL" id="JBHUEO010000018">
    <property type="protein sequence ID" value="MFD1706704.1"/>
    <property type="molecule type" value="Genomic_DNA"/>
</dbReference>
<comment type="caution">
    <text evidence="1">The sequence shown here is derived from an EMBL/GenBank/DDBJ whole genome shotgun (WGS) entry which is preliminary data.</text>
</comment>
<gene>
    <name evidence="1" type="ORF">ACFSCZ_08035</name>
</gene>
<keyword evidence="2" id="KW-1185">Reference proteome</keyword>
<name>A0ABW4KH39_9BACI</name>
<evidence type="ECO:0000313" key="1">
    <source>
        <dbReference type="EMBL" id="MFD1706704.1"/>
    </source>
</evidence>
<organism evidence="1 2">
    <name type="scientific">Siminovitchia sediminis</name>
    <dbReference type="NCBI Taxonomy" id="1274353"/>
    <lineage>
        <taxon>Bacteria</taxon>
        <taxon>Bacillati</taxon>
        <taxon>Bacillota</taxon>
        <taxon>Bacilli</taxon>
        <taxon>Bacillales</taxon>
        <taxon>Bacillaceae</taxon>
        <taxon>Siminovitchia</taxon>
    </lineage>
</organism>
<evidence type="ECO:0000313" key="2">
    <source>
        <dbReference type="Proteomes" id="UP001597301"/>
    </source>
</evidence>
<proteinExistence type="predicted"/>
<dbReference type="RefSeq" id="WP_380773355.1">
    <property type="nucleotide sequence ID" value="NZ_JBHUEO010000018.1"/>
</dbReference>
<sequence>MSLQFFKDVVGKNIRAHHKEERQKTDPFLNPLIHRQIHGDEKYVSLDPKRLWGR</sequence>
<dbReference type="Proteomes" id="UP001597301">
    <property type="component" value="Unassembled WGS sequence"/>
</dbReference>